<comment type="caution">
    <text evidence="1">The sequence shown here is derived from an EMBL/GenBank/DDBJ whole genome shotgun (WGS) entry which is preliminary data.</text>
</comment>
<dbReference type="AlphaFoldDB" id="A0AAP4BCQ6"/>
<name>A0AAP4BCQ6_9FIRM</name>
<proteinExistence type="predicted"/>
<protein>
    <submittedName>
        <fullName evidence="1">Uncharacterized protein</fullName>
    </submittedName>
</protein>
<evidence type="ECO:0000313" key="2">
    <source>
        <dbReference type="Proteomes" id="UP001300383"/>
    </source>
</evidence>
<dbReference type="RefSeq" id="WP_283230781.1">
    <property type="nucleotide sequence ID" value="NZ_JASGBQ010000011.1"/>
</dbReference>
<reference evidence="1 2" key="1">
    <citation type="submission" date="2023-05" db="EMBL/GenBank/DDBJ databases">
        <title>[ruminococcus] sp. nov., isolated from a pig farm feces dump.</title>
        <authorList>
            <person name="Chang Y.-H."/>
        </authorList>
    </citation>
    <scope>NUCLEOTIDE SEQUENCE [LARGE SCALE GENOMIC DNA]</scope>
    <source>
        <strain evidence="1 2">YH-rum2234</strain>
    </source>
</reference>
<dbReference type="EMBL" id="JASGBQ010000011">
    <property type="protein sequence ID" value="MDI9242331.1"/>
    <property type="molecule type" value="Genomic_DNA"/>
</dbReference>
<keyword evidence="2" id="KW-1185">Reference proteome</keyword>
<accession>A0AAP4BCQ6</accession>
<gene>
    <name evidence="1" type="ORF">QJ036_07585</name>
</gene>
<organism evidence="1 2">
    <name type="scientific">Fusibacillus kribbianus</name>
    <dbReference type="NCBI Taxonomy" id="3044208"/>
    <lineage>
        <taxon>Bacteria</taxon>
        <taxon>Bacillati</taxon>
        <taxon>Bacillota</taxon>
        <taxon>Clostridia</taxon>
        <taxon>Lachnospirales</taxon>
        <taxon>Lachnospiraceae</taxon>
        <taxon>Fusibacillus</taxon>
    </lineage>
</organism>
<evidence type="ECO:0000313" key="1">
    <source>
        <dbReference type="EMBL" id="MDI9242331.1"/>
    </source>
</evidence>
<sequence length="75" mass="9072">MEKKYRWVNDSVKIDFPLPKPIQEKVDMLEYYDETEDYGYFDACEVLECYAKHWVPDESITQEQFEKLCDRYCGG</sequence>
<dbReference type="Proteomes" id="UP001300383">
    <property type="component" value="Unassembled WGS sequence"/>
</dbReference>